<feature type="compositionally biased region" description="Polar residues" evidence="1">
    <location>
        <begin position="628"/>
        <end position="674"/>
    </location>
</feature>
<evidence type="ECO:0000256" key="2">
    <source>
        <dbReference type="SAM" id="Phobius"/>
    </source>
</evidence>
<feature type="transmembrane region" description="Helical" evidence="2">
    <location>
        <begin position="32"/>
        <end position="52"/>
    </location>
</feature>
<keyword evidence="4" id="KW-1185">Reference proteome</keyword>
<dbReference type="AlphaFoldDB" id="A0A077ZMZ4"/>
<organism evidence="3 4">
    <name type="scientific">Stylonychia lemnae</name>
    <name type="common">Ciliate</name>
    <dbReference type="NCBI Taxonomy" id="5949"/>
    <lineage>
        <taxon>Eukaryota</taxon>
        <taxon>Sar</taxon>
        <taxon>Alveolata</taxon>
        <taxon>Ciliophora</taxon>
        <taxon>Intramacronucleata</taxon>
        <taxon>Spirotrichea</taxon>
        <taxon>Stichotrichia</taxon>
        <taxon>Sporadotrichida</taxon>
        <taxon>Oxytrichidae</taxon>
        <taxon>Stylonychinae</taxon>
        <taxon>Stylonychia</taxon>
    </lineage>
</organism>
<keyword evidence="2" id="KW-0812">Transmembrane</keyword>
<dbReference type="InParanoid" id="A0A077ZMZ4"/>
<feature type="compositionally biased region" description="Polar residues" evidence="1">
    <location>
        <begin position="866"/>
        <end position="895"/>
    </location>
</feature>
<evidence type="ECO:0008006" key="5">
    <source>
        <dbReference type="Google" id="ProtNLM"/>
    </source>
</evidence>
<reference evidence="3 4" key="1">
    <citation type="submission" date="2014-06" db="EMBL/GenBank/DDBJ databases">
        <authorList>
            <person name="Swart Estienne"/>
        </authorList>
    </citation>
    <scope>NUCLEOTIDE SEQUENCE [LARGE SCALE GENOMIC DNA]</scope>
    <source>
        <strain evidence="3 4">130c</strain>
    </source>
</reference>
<feature type="transmembrane region" description="Helical" evidence="2">
    <location>
        <begin position="110"/>
        <end position="135"/>
    </location>
</feature>
<keyword evidence="2" id="KW-1133">Transmembrane helix</keyword>
<dbReference type="EMBL" id="CCKQ01000266">
    <property type="protein sequence ID" value="CDW71327.1"/>
    <property type="molecule type" value="Genomic_DNA"/>
</dbReference>
<feature type="region of interest" description="Disordered" evidence="1">
    <location>
        <begin position="855"/>
        <end position="895"/>
    </location>
</feature>
<evidence type="ECO:0000256" key="1">
    <source>
        <dbReference type="SAM" id="MobiDB-lite"/>
    </source>
</evidence>
<keyword evidence="2" id="KW-0472">Membrane</keyword>
<feature type="region of interest" description="Disordered" evidence="1">
    <location>
        <begin position="353"/>
        <end position="385"/>
    </location>
</feature>
<evidence type="ECO:0000313" key="4">
    <source>
        <dbReference type="Proteomes" id="UP000039865"/>
    </source>
</evidence>
<feature type="transmembrane region" description="Helical" evidence="2">
    <location>
        <begin position="156"/>
        <end position="175"/>
    </location>
</feature>
<dbReference type="Proteomes" id="UP000039865">
    <property type="component" value="Unassembled WGS sequence"/>
</dbReference>
<sequence>MLSKKTHRQADLEDSFVIETNEIYKKQFKLNLTMNLIVIILAIFTALFTPWYKFPFLDNDKCKNNVHEIKIHMLSYLGHQTNIKLISNLKDEECKFIKWNPLNVCDNLNVFLTGGISVLALNTFGAIMSAIGAVASLNTIRNNTLTMSFAQKYTSVFFITGFLSWFFMTGGFKGLTFCQQYLNVYIQEKAQNQFAYLVVLERKSYLRSGAQTARPSTTMGLSTLSVTNSQKESITFRPQSLPKHLLRQYVDEEQFKLFEQMTEFTREFHEACDNIKRVEKEITNELQKQININRKPQSLPEMYTTNLQPMNMIRKKLWYRLYKYWHEPFIEKNYDDDKLLLLKQQNAYKKRIKKRQQEKKLQNSKLKKSAQMIQMQQKEQDANDSDSVDLEMLIQEQQRQKNENDESNLTDEFMNAEDDPDNDEMAQIISKRVDPFNINHKKNQNLYRDTLLECIGLKPHKLIKNIALPQFYVRQHKKQRKSQQQKRELFDNFIQVCDPNKKRVKETKIYIQDKIKSYIGNIEQGINEKLNYLKTLDSVKQEIVSKSQKLQDFNGNGSYEKQKRIIKIEKIIRPSDYEEVFMSKRRQSQYQEAELILPSKFLSAQKKVLDLERRGSKESLLSERSSKTNRSNIRGNQLSIPQSKVLTSIQQSTMVNTRRNSTKQGSPANQSFRTPNKKENHNFETVAQLFSPNQYLEAKMPKYAKFNDNQSKYQLRKFHERIEQSSWKTDNNLAFQESRANRVNYPCLHTGTLLEKASETLKSKVAQAKIIKINKANQQEWLDQNLKNQKLHKIADGQIELGYDLDEGKQKYINHLKEELDSQDEDALEALNRSLSNTDDFSLKDFQAIAKQIKMTRLKSKESPKKNTQQNTLSNNYQTTRQQSFDKSPFSNEVQTPKSTITNQRFQLHSVQSARQSNGQKNKYGGIMETQSSISTSKQFKNAASAKEIVQNENVKKANELFGLCKDVLREGVQLQNKVQSREQKINLNFDLIKDRVSHNIQLAEDDVKVSVEDFHNKKHIFIYNKDLSKGYFLRIDPQRINEIARRLHTFKFKEPRIIAPDDAQAEIIEKQRLEKYYHKKFKSEDLDAKQLRPKYTEKFISKVQAVTEMCNMKLKEKLNPQNITSKKQR</sequence>
<protein>
    <recommendedName>
        <fullName evidence="5">Transmembrane protein</fullName>
    </recommendedName>
</protein>
<name>A0A077ZMZ4_STYLE</name>
<gene>
    <name evidence="3" type="primary">Contig13579.g14490</name>
    <name evidence="3" type="ORF">STYLEM_270</name>
</gene>
<proteinExistence type="predicted"/>
<accession>A0A077ZMZ4</accession>
<evidence type="ECO:0000313" key="3">
    <source>
        <dbReference type="EMBL" id="CDW71327.1"/>
    </source>
</evidence>
<feature type="region of interest" description="Disordered" evidence="1">
    <location>
        <begin position="615"/>
        <end position="679"/>
    </location>
</feature>
<feature type="compositionally biased region" description="Basic and acidic residues" evidence="1">
    <location>
        <begin position="615"/>
        <end position="626"/>
    </location>
</feature>